<evidence type="ECO:0000256" key="1">
    <source>
        <dbReference type="SAM" id="MobiDB-lite"/>
    </source>
</evidence>
<sequence>MTDFIPYEIVNTEAQEAVDLIKDPRYSVKGLAEPGPPDESFMGDARKKLPYEMRAMVLVKKFLPGPRTIRVIYDSIGEHWTYRCKSPPNQVPFVIHGLKDMMAPLARNILKPAPFMGLDQYPWFNYATDTIFFEYLSCEATSEGNPKYVAAMKEVSAYLRDHNKDKLQKPVRQIKITWCHNESRPQPILDRFRGIRHLEKITLVAHDHYTDAFPDKDEEVNNESDEDSDQDNDDVVSEPEDTSAYNYEREHEVEPVDMRAMVRAGDLNGSSGKRTAWRPYRFEVELIDHNGEPVLYWDDEDAYHDAN</sequence>
<comment type="caution">
    <text evidence="2">The sequence shown here is derived from an EMBL/GenBank/DDBJ whole genome shotgun (WGS) entry which is preliminary data.</text>
</comment>
<evidence type="ECO:0000313" key="2">
    <source>
        <dbReference type="EMBL" id="KAL2075278.1"/>
    </source>
</evidence>
<dbReference type="EMBL" id="JAZHXI010000001">
    <property type="protein sequence ID" value="KAL2075278.1"/>
    <property type="molecule type" value="Genomic_DNA"/>
</dbReference>
<feature type="compositionally biased region" description="Acidic residues" evidence="1">
    <location>
        <begin position="216"/>
        <end position="241"/>
    </location>
</feature>
<feature type="region of interest" description="Disordered" evidence="1">
    <location>
        <begin position="212"/>
        <end position="253"/>
    </location>
</feature>
<reference evidence="2 3" key="1">
    <citation type="journal article" date="2024" name="Commun. Biol.">
        <title>Comparative genomic analysis of thermophilic fungi reveals convergent evolutionary adaptations and gene losses.</title>
        <authorList>
            <person name="Steindorff A.S."/>
            <person name="Aguilar-Pontes M.V."/>
            <person name="Robinson A.J."/>
            <person name="Andreopoulos B."/>
            <person name="LaButti K."/>
            <person name="Kuo A."/>
            <person name="Mondo S."/>
            <person name="Riley R."/>
            <person name="Otillar R."/>
            <person name="Haridas S."/>
            <person name="Lipzen A."/>
            <person name="Grimwood J."/>
            <person name="Schmutz J."/>
            <person name="Clum A."/>
            <person name="Reid I.D."/>
            <person name="Moisan M.C."/>
            <person name="Butler G."/>
            <person name="Nguyen T.T.M."/>
            <person name="Dewar K."/>
            <person name="Conant G."/>
            <person name="Drula E."/>
            <person name="Henrissat B."/>
            <person name="Hansel C."/>
            <person name="Singer S."/>
            <person name="Hutchinson M.I."/>
            <person name="de Vries R.P."/>
            <person name="Natvig D.O."/>
            <person name="Powell A.J."/>
            <person name="Tsang A."/>
            <person name="Grigoriev I.V."/>
        </authorList>
    </citation>
    <scope>NUCLEOTIDE SEQUENCE [LARGE SCALE GENOMIC DNA]</scope>
    <source>
        <strain evidence="2 3">CBS 494.80</strain>
    </source>
</reference>
<accession>A0ABR4D0X2</accession>
<name>A0ABR4D0X2_9HELO</name>
<proteinExistence type="predicted"/>
<protein>
    <submittedName>
        <fullName evidence="2">Uncharacterized protein</fullName>
    </submittedName>
</protein>
<evidence type="ECO:0000313" key="3">
    <source>
        <dbReference type="Proteomes" id="UP001595075"/>
    </source>
</evidence>
<organism evidence="2 3">
    <name type="scientific">Oculimacula yallundae</name>
    <dbReference type="NCBI Taxonomy" id="86028"/>
    <lineage>
        <taxon>Eukaryota</taxon>
        <taxon>Fungi</taxon>
        <taxon>Dikarya</taxon>
        <taxon>Ascomycota</taxon>
        <taxon>Pezizomycotina</taxon>
        <taxon>Leotiomycetes</taxon>
        <taxon>Helotiales</taxon>
        <taxon>Ploettnerulaceae</taxon>
        <taxon>Oculimacula</taxon>
    </lineage>
</organism>
<dbReference type="Proteomes" id="UP001595075">
    <property type="component" value="Unassembled WGS sequence"/>
</dbReference>
<gene>
    <name evidence="2" type="ORF">VTL71DRAFT_221</name>
</gene>
<keyword evidence="3" id="KW-1185">Reference proteome</keyword>